<feature type="region of interest" description="Disordered" evidence="4">
    <location>
        <begin position="959"/>
        <end position="1081"/>
    </location>
</feature>
<feature type="compositionally biased region" description="Basic residues" evidence="4">
    <location>
        <begin position="180"/>
        <end position="189"/>
    </location>
</feature>
<feature type="compositionally biased region" description="Acidic residues" evidence="4">
    <location>
        <begin position="1064"/>
        <end position="1075"/>
    </location>
</feature>
<evidence type="ECO:0000313" key="8">
    <source>
        <dbReference type="Proteomes" id="UP000266234"/>
    </source>
</evidence>
<evidence type="ECO:0000256" key="3">
    <source>
        <dbReference type="ARBA" id="ARBA00023242"/>
    </source>
</evidence>
<dbReference type="EMBL" id="PXOG01000147">
    <property type="protein sequence ID" value="RGP72682.1"/>
    <property type="molecule type" value="Genomic_DNA"/>
</dbReference>
<keyword evidence="8" id="KW-1185">Reference proteome</keyword>
<keyword evidence="2" id="KW-0238">DNA-binding</keyword>
<dbReference type="Proteomes" id="UP000266234">
    <property type="component" value="Unassembled WGS sequence"/>
</dbReference>
<dbReference type="InterPro" id="IPR009057">
    <property type="entry name" value="Homeodomain-like_sf"/>
</dbReference>
<dbReference type="PROSITE" id="PS50090">
    <property type="entry name" value="MYB_LIKE"/>
    <property type="match status" value="2"/>
</dbReference>
<name>A0A395SKR3_9HYPO</name>
<dbReference type="PROSITE" id="PS51294">
    <property type="entry name" value="HTH_MYB"/>
    <property type="match status" value="1"/>
</dbReference>
<comment type="subcellular location">
    <subcellularLocation>
        <location evidence="1">Nucleus</location>
    </subcellularLocation>
</comment>
<dbReference type="STRING" id="694270.A0A395SKR3"/>
<feature type="domain" description="HTH myb-type" evidence="6">
    <location>
        <begin position="585"/>
        <end position="638"/>
    </location>
</feature>
<feature type="compositionally biased region" description="Basic residues" evidence="4">
    <location>
        <begin position="433"/>
        <end position="444"/>
    </location>
</feature>
<feature type="compositionally biased region" description="Low complexity" evidence="4">
    <location>
        <begin position="382"/>
        <end position="394"/>
    </location>
</feature>
<dbReference type="GO" id="GO:0000976">
    <property type="term" value="F:transcription cis-regulatory region binding"/>
    <property type="evidence" value="ECO:0007669"/>
    <property type="project" value="TreeGrafter"/>
</dbReference>
<organism evidence="7 8">
    <name type="scientific">Fusarium longipes</name>
    <dbReference type="NCBI Taxonomy" id="694270"/>
    <lineage>
        <taxon>Eukaryota</taxon>
        <taxon>Fungi</taxon>
        <taxon>Dikarya</taxon>
        <taxon>Ascomycota</taxon>
        <taxon>Pezizomycotina</taxon>
        <taxon>Sordariomycetes</taxon>
        <taxon>Hypocreomycetidae</taxon>
        <taxon>Hypocreales</taxon>
        <taxon>Nectriaceae</taxon>
        <taxon>Fusarium</taxon>
    </lineage>
</organism>
<dbReference type="InterPro" id="IPR001005">
    <property type="entry name" value="SANT/Myb"/>
</dbReference>
<feature type="compositionally biased region" description="Polar residues" evidence="4">
    <location>
        <begin position="269"/>
        <end position="282"/>
    </location>
</feature>
<feature type="compositionally biased region" description="Basic and acidic residues" evidence="4">
    <location>
        <begin position="317"/>
        <end position="333"/>
    </location>
</feature>
<feature type="compositionally biased region" description="Basic residues" evidence="4">
    <location>
        <begin position="984"/>
        <end position="993"/>
    </location>
</feature>
<keyword evidence="3" id="KW-0539">Nucleus</keyword>
<feature type="compositionally biased region" description="Basic and acidic residues" evidence="4">
    <location>
        <begin position="498"/>
        <end position="509"/>
    </location>
</feature>
<feature type="compositionally biased region" description="Basic and acidic residues" evidence="4">
    <location>
        <begin position="31"/>
        <end position="82"/>
    </location>
</feature>
<dbReference type="SUPFAM" id="SSF46689">
    <property type="entry name" value="Homeodomain-like"/>
    <property type="match status" value="1"/>
</dbReference>
<evidence type="ECO:0000256" key="1">
    <source>
        <dbReference type="ARBA" id="ARBA00004123"/>
    </source>
</evidence>
<feature type="compositionally biased region" description="Polar residues" evidence="4">
    <location>
        <begin position="484"/>
        <end position="493"/>
    </location>
</feature>
<dbReference type="SMART" id="SM00717">
    <property type="entry name" value="SANT"/>
    <property type="match status" value="2"/>
</dbReference>
<evidence type="ECO:0000313" key="7">
    <source>
        <dbReference type="EMBL" id="RGP72682.1"/>
    </source>
</evidence>
<dbReference type="Gene3D" id="1.10.10.60">
    <property type="entry name" value="Homeodomain-like"/>
    <property type="match status" value="2"/>
</dbReference>
<dbReference type="GO" id="GO:0003700">
    <property type="term" value="F:DNA-binding transcription factor activity"/>
    <property type="evidence" value="ECO:0007669"/>
    <property type="project" value="TreeGrafter"/>
</dbReference>
<comment type="caution">
    <text evidence="7">The sequence shown here is derived from an EMBL/GenBank/DDBJ whole genome shotgun (WGS) entry which is preliminary data.</text>
</comment>
<feature type="compositionally biased region" description="Basic and acidic residues" evidence="4">
    <location>
        <begin position="251"/>
        <end position="266"/>
    </location>
</feature>
<dbReference type="InterPro" id="IPR051651">
    <property type="entry name" value="DMTF1_DNA-bind_reg"/>
</dbReference>
<feature type="region of interest" description="Disordered" evidence="4">
    <location>
        <begin position="22"/>
        <end position="509"/>
    </location>
</feature>
<dbReference type="GO" id="GO:0005634">
    <property type="term" value="C:nucleus"/>
    <property type="evidence" value="ECO:0007669"/>
    <property type="project" value="UniProtKB-SubCell"/>
</dbReference>
<dbReference type="PANTHER" id="PTHR46380:SF2">
    <property type="entry name" value="CYCLIN-D-BINDING MYB-LIKE TRANSCRIPTION FACTOR 1"/>
    <property type="match status" value="1"/>
</dbReference>
<proteinExistence type="predicted"/>
<dbReference type="AlphaFoldDB" id="A0A395SKR3"/>
<protein>
    <submittedName>
        <fullName evidence="7">Myb dna</fullName>
    </submittedName>
</protein>
<feature type="compositionally biased region" description="Polar residues" evidence="4">
    <location>
        <begin position="115"/>
        <end position="133"/>
    </location>
</feature>
<dbReference type="PANTHER" id="PTHR46380">
    <property type="entry name" value="CYCLIN-D-BINDING MYB-LIKE TRANSCRIPTION FACTOR 1"/>
    <property type="match status" value="1"/>
</dbReference>
<feature type="compositionally biased region" description="Low complexity" evidence="4">
    <location>
        <begin position="999"/>
        <end position="1015"/>
    </location>
</feature>
<feature type="domain" description="Myb-like" evidence="5">
    <location>
        <begin position="585"/>
        <end position="634"/>
    </location>
</feature>
<dbReference type="OrthoDB" id="39591at2759"/>
<feature type="compositionally biased region" description="Polar residues" evidence="4">
    <location>
        <begin position="453"/>
        <end position="469"/>
    </location>
</feature>
<dbReference type="Pfam" id="PF00249">
    <property type="entry name" value="Myb_DNA-binding"/>
    <property type="match status" value="1"/>
</dbReference>
<reference evidence="7 8" key="1">
    <citation type="journal article" date="2018" name="PLoS Pathog.">
        <title>Evolution of structural diversity of trichothecenes, a family of toxins produced by plant pathogenic and entomopathogenic fungi.</title>
        <authorList>
            <person name="Proctor R.H."/>
            <person name="McCormick S.P."/>
            <person name="Kim H.S."/>
            <person name="Cardoza R.E."/>
            <person name="Stanley A.M."/>
            <person name="Lindo L."/>
            <person name="Kelly A."/>
            <person name="Brown D.W."/>
            <person name="Lee T."/>
            <person name="Vaughan M.M."/>
            <person name="Alexander N.J."/>
            <person name="Busman M."/>
            <person name="Gutierrez S."/>
        </authorList>
    </citation>
    <scope>NUCLEOTIDE SEQUENCE [LARGE SCALE GENOMIC DNA]</scope>
    <source>
        <strain evidence="7 8">NRRL 20695</strain>
    </source>
</reference>
<feature type="compositionally biased region" description="Acidic residues" evidence="4">
    <location>
        <begin position="90"/>
        <end position="103"/>
    </location>
</feature>
<sequence>MSSNGTGSSKWPDFRLASTIWSLMPGSTPNRPDKQNKNNDAVDHDHEDEQQHESEHQDELHKERNQSPKLVHQDMDTEDRPIDGIGGLDSYEDVQDGSEDGGQDQDFGVLEMFDSNATQAPYSSQINDASLNQKAPEAFMTEEPTSTQTRKHKREKKERKRKGSDDSASPQLTNEEDSSHKHRKSKKKSAQPVEIPDSLADNTSAHAYQTLPQQISAVDLDDDGAAPATQTKRKRKSADSADGKRRKKPRSRDDEAAAESQDRVPETQEGAQSPSEQVNTREPQAGSFLRTRNASRPGAIYDDVAEDTPESPSAARLETRDARSREGSVARDEMELDASAAQENQDENVERTGLPQYNGPQNSQDEDVEMMARQAWNEHVINAQNNSNAQSSAEQYDEIQVPTSAQRPQAAHDVYDVPGSPVQTPNLPSTSTKKSRSAKAKKAKPTFYEKSPSPEQNEIESPSTTTAATQKRVKKASVSRKSGTTRAPLSRSMQGADDGGKRKSSRMDNCTRGRFTDEELGRIARAVEAYRSANNMEQYKLNEMIHAPGGTTASEEHADLWTRLFATCPDRHRQKVINITRKKFHNFVARGTWTTEQDEELRDMIEIHGTKWSKIAGLINRHPEDLRDRYRNYIICGDSQRKDTWDEDEEVRLTQHVMDMMAYIDEMRLQHPDDIEKQKPYMDLIDWQLISERMGRTRSRLQCITKWRAMNINTHGKDKLMSKAPDASISFRLEKARRQIAAMPDEERYRMIMAIQSSSAQSESKIPWQRLVDKNFRASWHRPTQILLWRRLKQTVPGFQGKSLRDCASYLVDLYNQTGELPDVQDALYDDAEEMEFMSTIPMNHLPHGNASNNGQNISAEFVNEADEEEDEHQVGEYGISDENIQPDLPIAPMEHLEPAPMASMDSVTPVADLAPMDPAEMVDPALSAQPVEAVETTPLQEEPASIEEEEPQIAKPVDTPEFVEPAPPKATRVARRTGMGKVKAPKTPRKSSARSTPARVASSRRNTRRAAALSQDPIEDDVEAQLSVPIDDNSEVDEAKTRRRKTPSRFRSTTTAELPTAADDSDSVMDDMEDMPARIV</sequence>
<feature type="compositionally biased region" description="Polar residues" evidence="4">
    <location>
        <begin position="200"/>
        <end position="216"/>
    </location>
</feature>
<evidence type="ECO:0000259" key="5">
    <source>
        <dbReference type="PROSITE" id="PS50090"/>
    </source>
</evidence>
<dbReference type="CDD" id="cd00167">
    <property type="entry name" value="SANT"/>
    <property type="match status" value="2"/>
</dbReference>
<evidence type="ECO:0000256" key="4">
    <source>
        <dbReference type="SAM" id="MobiDB-lite"/>
    </source>
</evidence>
<feature type="domain" description="Myb-like" evidence="5">
    <location>
        <begin position="637"/>
        <end position="711"/>
    </location>
</feature>
<accession>A0A395SKR3</accession>
<feature type="compositionally biased region" description="Basic residues" evidence="4">
    <location>
        <begin position="149"/>
        <end position="162"/>
    </location>
</feature>
<evidence type="ECO:0000256" key="2">
    <source>
        <dbReference type="ARBA" id="ARBA00023125"/>
    </source>
</evidence>
<dbReference type="InterPro" id="IPR017930">
    <property type="entry name" value="Myb_dom"/>
</dbReference>
<gene>
    <name evidence="7" type="ORF">FLONG3_6690</name>
</gene>
<evidence type="ECO:0000259" key="6">
    <source>
        <dbReference type="PROSITE" id="PS51294"/>
    </source>
</evidence>